<dbReference type="Gene3D" id="3.40.50.360">
    <property type="match status" value="1"/>
</dbReference>
<comment type="caution">
    <text evidence="2">The sequence shown here is derived from an EMBL/GenBank/DDBJ whole genome shotgun (WGS) entry which is preliminary data.</text>
</comment>
<dbReference type="RefSeq" id="WP_187465701.1">
    <property type="nucleotide sequence ID" value="NZ_JACSIT010000068.1"/>
</dbReference>
<keyword evidence="3" id="KW-1185">Reference proteome</keyword>
<accession>A0A923PLP7</accession>
<dbReference type="AlphaFoldDB" id="A0A923PLP7"/>
<evidence type="ECO:0000313" key="2">
    <source>
        <dbReference type="EMBL" id="MBC6993589.1"/>
    </source>
</evidence>
<dbReference type="InterPro" id="IPR050712">
    <property type="entry name" value="NAD(P)H-dep_reductase"/>
</dbReference>
<gene>
    <name evidence="2" type="ORF">H9S92_05430</name>
</gene>
<name>A0A923PLP7_9BACT</name>
<sequence length="180" mass="19684">MITVISGTNRPASRTLLFATHFQRQLEALGASTRLLDLAELNLSHFIPEMYNAAEMAPELRELQQHYVLEAEKLAIFVPEYNGSYPGVLKLFLDGISVNAYSQNVKGKVIALVGIATGRAGNLRGMDHLADTIAHMGGWVLPNKLPISGVEHLLTDGRLNDAATEKALLRHAEQLIAAHH</sequence>
<dbReference type="InterPro" id="IPR005025">
    <property type="entry name" value="FMN_Rdtase-like_dom"/>
</dbReference>
<feature type="domain" description="NADPH-dependent FMN reductase-like" evidence="1">
    <location>
        <begin position="2"/>
        <end position="147"/>
    </location>
</feature>
<reference evidence="2" key="1">
    <citation type="submission" date="2020-08" db="EMBL/GenBank/DDBJ databases">
        <title>Lewinella bacteria from marine environments.</title>
        <authorList>
            <person name="Zhong Y."/>
        </authorList>
    </citation>
    <scope>NUCLEOTIDE SEQUENCE</scope>
    <source>
        <strain evidence="2">KCTC 42187</strain>
    </source>
</reference>
<dbReference type="EMBL" id="JACSIT010000068">
    <property type="protein sequence ID" value="MBC6993589.1"/>
    <property type="molecule type" value="Genomic_DNA"/>
</dbReference>
<proteinExistence type="predicted"/>
<dbReference type="PANTHER" id="PTHR30543">
    <property type="entry name" value="CHROMATE REDUCTASE"/>
    <property type="match status" value="1"/>
</dbReference>
<dbReference type="InterPro" id="IPR029039">
    <property type="entry name" value="Flavoprotein-like_sf"/>
</dbReference>
<dbReference type="GO" id="GO:0005829">
    <property type="term" value="C:cytosol"/>
    <property type="evidence" value="ECO:0007669"/>
    <property type="project" value="TreeGrafter"/>
</dbReference>
<evidence type="ECO:0000259" key="1">
    <source>
        <dbReference type="Pfam" id="PF03358"/>
    </source>
</evidence>
<protein>
    <submittedName>
        <fullName evidence="2">NAD(P)H-dependent oxidoreductase</fullName>
    </submittedName>
</protein>
<dbReference type="PANTHER" id="PTHR30543:SF21">
    <property type="entry name" value="NAD(P)H-DEPENDENT FMN REDUCTASE LOT6"/>
    <property type="match status" value="1"/>
</dbReference>
<evidence type="ECO:0000313" key="3">
    <source>
        <dbReference type="Proteomes" id="UP000650081"/>
    </source>
</evidence>
<dbReference type="GO" id="GO:0010181">
    <property type="term" value="F:FMN binding"/>
    <property type="evidence" value="ECO:0007669"/>
    <property type="project" value="TreeGrafter"/>
</dbReference>
<dbReference type="SUPFAM" id="SSF52218">
    <property type="entry name" value="Flavoproteins"/>
    <property type="match status" value="1"/>
</dbReference>
<dbReference type="Proteomes" id="UP000650081">
    <property type="component" value="Unassembled WGS sequence"/>
</dbReference>
<organism evidence="2 3">
    <name type="scientific">Neolewinella lacunae</name>
    <dbReference type="NCBI Taxonomy" id="1517758"/>
    <lineage>
        <taxon>Bacteria</taxon>
        <taxon>Pseudomonadati</taxon>
        <taxon>Bacteroidota</taxon>
        <taxon>Saprospiria</taxon>
        <taxon>Saprospirales</taxon>
        <taxon>Lewinellaceae</taxon>
        <taxon>Neolewinella</taxon>
    </lineage>
</organism>
<dbReference type="Pfam" id="PF03358">
    <property type="entry name" value="FMN_red"/>
    <property type="match status" value="1"/>
</dbReference>
<dbReference type="GO" id="GO:0016491">
    <property type="term" value="F:oxidoreductase activity"/>
    <property type="evidence" value="ECO:0007669"/>
    <property type="project" value="InterPro"/>
</dbReference>